<keyword evidence="3" id="KW-1185">Reference proteome</keyword>
<evidence type="ECO:0000313" key="3">
    <source>
        <dbReference type="Proteomes" id="UP001307889"/>
    </source>
</evidence>
<feature type="region of interest" description="Disordered" evidence="1">
    <location>
        <begin position="1"/>
        <end position="63"/>
    </location>
</feature>
<sequence length="125" mass="13363">MAQRCSPAGASVSSPTTSYHSSSVCSGRTGSGQTSYPLPYPDSLFEGTRRGSPAIGSRQGTDRVTTAISAPPLLSVEFGAELARDLHALIVVPSCRKLITRLIVCIIRFPACFIKSDWIFIAARF</sequence>
<protein>
    <submittedName>
        <fullName evidence="2">Uncharacterized protein</fullName>
    </submittedName>
</protein>
<dbReference type="Proteomes" id="UP001307889">
    <property type="component" value="Chromosome 8"/>
</dbReference>
<name>A0ABN7B035_9HEMI</name>
<accession>A0ABN7B035</accession>
<organism evidence="2 3">
    <name type="scientific">Nesidiocoris tenuis</name>
    <dbReference type="NCBI Taxonomy" id="355587"/>
    <lineage>
        <taxon>Eukaryota</taxon>
        <taxon>Metazoa</taxon>
        <taxon>Ecdysozoa</taxon>
        <taxon>Arthropoda</taxon>
        <taxon>Hexapoda</taxon>
        <taxon>Insecta</taxon>
        <taxon>Pterygota</taxon>
        <taxon>Neoptera</taxon>
        <taxon>Paraneoptera</taxon>
        <taxon>Hemiptera</taxon>
        <taxon>Heteroptera</taxon>
        <taxon>Panheteroptera</taxon>
        <taxon>Cimicomorpha</taxon>
        <taxon>Miridae</taxon>
        <taxon>Dicyphina</taxon>
        <taxon>Nesidiocoris</taxon>
    </lineage>
</organism>
<reference evidence="2 3" key="1">
    <citation type="submission" date="2023-09" db="EMBL/GenBank/DDBJ databases">
        <title>Nesidiocoris tenuis whole genome shotgun sequence.</title>
        <authorList>
            <person name="Shibata T."/>
            <person name="Shimoda M."/>
            <person name="Kobayashi T."/>
            <person name="Uehara T."/>
        </authorList>
    </citation>
    <scope>NUCLEOTIDE SEQUENCE [LARGE SCALE GENOMIC DNA]</scope>
    <source>
        <strain evidence="2 3">Japan</strain>
    </source>
</reference>
<gene>
    <name evidence="2" type="ORF">NTJ_10591</name>
</gene>
<feature type="compositionally biased region" description="Low complexity" evidence="1">
    <location>
        <begin position="11"/>
        <end position="26"/>
    </location>
</feature>
<evidence type="ECO:0000256" key="1">
    <source>
        <dbReference type="SAM" id="MobiDB-lite"/>
    </source>
</evidence>
<proteinExistence type="predicted"/>
<dbReference type="EMBL" id="AP028916">
    <property type="protein sequence ID" value="BES97776.1"/>
    <property type="molecule type" value="Genomic_DNA"/>
</dbReference>
<evidence type="ECO:0000313" key="2">
    <source>
        <dbReference type="EMBL" id="BES97776.1"/>
    </source>
</evidence>